<proteinExistence type="predicted"/>
<protein>
    <submittedName>
        <fullName evidence="2">Uncharacterized protein</fullName>
    </submittedName>
</protein>
<dbReference type="Proteomes" id="UP000605568">
    <property type="component" value="Unassembled WGS sequence"/>
</dbReference>
<keyword evidence="3" id="KW-1185">Reference proteome</keyword>
<evidence type="ECO:0000256" key="1">
    <source>
        <dbReference type="SAM" id="MobiDB-lite"/>
    </source>
</evidence>
<evidence type="ECO:0000313" key="3">
    <source>
        <dbReference type="Proteomes" id="UP000605568"/>
    </source>
</evidence>
<comment type="caution">
    <text evidence="2">The sequence shown here is derived from an EMBL/GenBank/DDBJ whole genome shotgun (WGS) entry which is preliminary data.</text>
</comment>
<reference evidence="3" key="1">
    <citation type="journal article" date="2019" name="Int. J. Syst. Evol. Microbiol.">
        <title>The Global Catalogue of Microorganisms (GCM) 10K type strain sequencing project: providing services to taxonomists for standard genome sequencing and annotation.</title>
        <authorList>
            <consortium name="The Broad Institute Genomics Platform"/>
            <consortium name="The Broad Institute Genome Sequencing Center for Infectious Disease"/>
            <person name="Wu L."/>
            <person name="Ma J."/>
        </authorList>
    </citation>
    <scope>NUCLEOTIDE SEQUENCE [LARGE SCALE GENOMIC DNA]</scope>
    <source>
        <strain evidence="3">CGMCC 4.7367</strain>
    </source>
</reference>
<organism evidence="2 3">
    <name type="scientific">Lentzea cavernae</name>
    <dbReference type="NCBI Taxonomy" id="2020703"/>
    <lineage>
        <taxon>Bacteria</taxon>
        <taxon>Bacillati</taxon>
        <taxon>Actinomycetota</taxon>
        <taxon>Actinomycetes</taxon>
        <taxon>Pseudonocardiales</taxon>
        <taxon>Pseudonocardiaceae</taxon>
        <taxon>Lentzea</taxon>
    </lineage>
</organism>
<gene>
    <name evidence="2" type="ORF">GCM10017774_59980</name>
</gene>
<accession>A0ABQ3MSA7</accession>
<name>A0ABQ3MSA7_9PSEU</name>
<dbReference type="EMBL" id="BNAR01000010">
    <property type="protein sequence ID" value="GHH50617.1"/>
    <property type="molecule type" value="Genomic_DNA"/>
</dbReference>
<feature type="region of interest" description="Disordered" evidence="1">
    <location>
        <begin position="1"/>
        <end position="33"/>
    </location>
</feature>
<sequence>MDGAAGYEAAGTLVASPETTGSGSPDHLGPIPPADAIRVVVDDSAAPERAEQAFCIDSKRC</sequence>
<evidence type="ECO:0000313" key="2">
    <source>
        <dbReference type="EMBL" id="GHH50617.1"/>
    </source>
</evidence>